<dbReference type="EMBL" id="ML735284">
    <property type="protein sequence ID" value="KAE8388000.1"/>
    <property type="molecule type" value="Genomic_DNA"/>
</dbReference>
<evidence type="ECO:0000256" key="1">
    <source>
        <dbReference type="SAM" id="Phobius"/>
    </source>
</evidence>
<organism evidence="2">
    <name type="scientific">Petromyces alliaceus</name>
    <name type="common">Aspergillus alliaceus</name>
    <dbReference type="NCBI Taxonomy" id="209559"/>
    <lineage>
        <taxon>Eukaryota</taxon>
        <taxon>Fungi</taxon>
        <taxon>Dikarya</taxon>
        <taxon>Ascomycota</taxon>
        <taxon>Pezizomycotina</taxon>
        <taxon>Eurotiomycetes</taxon>
        <taxon>Eurotiomycetidae</taxon>
        <taxon>Eurotiales</taxon>
        <taxon>Aspergillaceae</taxon>
        <taxon>Aspergillus</taxon>
        <taxon>Aspergillus subgen. Circumdati</taxon>
    </lineage>
</organism>
<protein>
    <submittedName>
        <fullName evidence="2">Uncharacterized protein</fullName>
    </submittedName>
</protein>
<proteinExistence type="predicted"/>
<dbReference type="Proteomes" id="UP000326877">
    <property type="component" value="Unassembled WGS sequence"/>
</dbReference>
<reference evidence="2" key="1">
    <citation type="submission" date="2019-04" db="EMBL/GenBank/DDBJ databases">
        <title>Friends and foes A comparative genomics studyof 23 Aspergillus species from section Flavi.</title>
        <authorList>
            <consortium name="DOE Joint Genome Institute"/>
            <person name="Kjaerbolling I."/>
            <person name="Vesth T."/>
            <person name="Frisvad J.C."/>
            <person name="Nybo J.L."/>
            <person name="Theobald S."/>
            <person name="Kildgaard S."/>
            <person name="Isbrandt T."/>
            <person name="Kuo A."/>
            <person name="Sato A."/>
            <person name="Lyhne E.K."/>
            <person name="Kogle M.E."/>
            <person name="Wiebenga A."/>
            <person name="Kun R.S."/>
            <person name="Lubbers R.J."/>
            <person name="Makela M.R."/>
            <person name="Barry K."/>
            <person name="Chovatia M."/>
            <person name="Clum A."/>
            <person name="Daum C."/>
            <person name="Haridas S."/>
            <person name="He G."/>
            <person name="LaButti K."/>
            <person name="Lipzen A."/>
            <person name="Mondo S."/>
            <person name="Riley R."/>
            <person name="Salamov A."/>
            <person name="Simmons B.A."/>
            <person name="Magnuson J.K."/>
            <person name="Henrissat B."/>
            <person name="Mortensen U.H."/>
            <person name="Larsen T.O."/>
            <person name="Devries R.P."/>
            <person name="Grigoriev I.V."/>
            <person name="Machida M."/>
            <person name="Baker S.E."/>
            <person name="Andersen M.R."/>
        </authorList>
    </citation>
    <scope>NUCLEOTIDE SEQUENCE [LARGE SCALE GENOMIC DNA]</scope>
    <source>
        <strain evidence="2">IBT 14317</strain>
    </source>
</reference>
<sequence>MRYLLVRDWVWKGTCRLEGVGVSSMYSCYRMICWCFFLFLLHILDLDVWLYNSGFLGQLVTCLGGMRGGGWLVNEAAYKL</sequence>
<keyword evidence="1" id="KW-1133">Transmembrane helix</keyword>
<gene>
    <name evidence="2" type="ORF">BDV23DRAFT_159844</name>
</gene>
<accession>A0A5N7C1P4</accession>
<evidence type="ECO:0000313" key="2">
    <source>
        <dbReference type="EMBL" id="KAE8388000.1"/>
    </source>
</evidence>
<keyword evidence="1" id="KW-0812">Transmembrane</keyword>
<feature type="transmembrane region" description="Helical" evidence="1">
    <location>
        <begin position="31"/>
        <end position="51"/>
    </location>
</feature>
<dbReference type="AlphaFoldDB" id="A0A5N7C1P4"/>
<name>A0A5N7C1P4_PETAA</name>
<keyword evidence="1" id="KW-0472">Membrane</keyword>